<comment type="caution">
    <text evidence="1">The sequence shown here is derived from an EMBL/GenBank/DDBJ whole genome shotgun (WGS) entry which is preliminary data.</text>
</comment>
<name>A0ACC3BQG1_PYRYE</name>
<protein>
    <submittedName>
        <fullName evidence="1">Uncharacterized protein</fullName>
    </submittedName>
</protein>
<evidence type="ECO:0000313" key="1">
    <source>
        <dbReference type="EMBL" id="KAK1860224.1"/>
    </source>
</evidence>
<accession>A0ACC3BQG1</accession>
<organism evidence="1 2">
    <name type="scientific">Pyropia yezoensis</name>
    <name type="common">Susabi-nori</name>
    <name type="synonym">Porphyra yezoensis</name>
    <dbReference type="NCBI Taxonomy" id="2788"/>
    <lineage>
        <taxon>Eukaryota</taxon>
        <taxon>Rhodophyta</taxon>
        <taxon>Bangiophyceae</taxon>
        <taxon>Bangiales</taxon>
        <taxon>Bangiaceae</taxon>
        <taxon>Pyropia</taxon>
    </lineage>
</organism>
<evidence type="ECO:0000313" key="2">
    <source>
        <dbReference type="Proteomes" id="UP000798662"/>
    </source>
</evidence>
<keyword evidence="2" id="KW-1185">Reference proteome</keyword>
<dbReference type="EMBL" id="CM020618">
    <property type="protein sequence ID" value="KAK1860224.1"/>
    <property type="molecule type" value="Genomic_DNA"/>
</dbReference>
<sequence length="489" mass="50983">MARGVAPDPKKGLPGAVALDTVAAAASGLTTGARRPPAVKASALELQEKWAADDDAAEAEEEALRAIVAARRARAAKRQGRGGRRGATQEKGRGQDGPSAPDKAAQHLTAGRPSGDDSGGGLSPSTHVSVPSGRVSSSLPSRRAAARVGAGGVGKQRASPPRPPLRAEAAGERLADLAETDNGDLAMRQGARQAAVSVRDRVAAWPAGRLAVPAVPAAGVARRTDVSTSVPAAAVTIASDAAPAVNSVDEDDPRVDDPPFHGVPSSAVDASAALLSDVTTHTNLTRLSYMLYRLVITTGATSLLDVPCTSHSAWMPPLLERLDFEVPGFQYTCMDVSGELPLAAGVTVSRLASATVLLNTSYWAADSPPLPRVDLVWSWGGLEGLFLDDAYTFFHRVHASGSRRLAVGNWPRLNNVVVGGGGHYHGRPALGRPLPPAMNLRGSPFLFGQAERVIGGLDDAEANSGNTIEGRPTRKQLLVYDARKMRESW</sequence>
<proteinExistence type="predicted"/>
<reference evidence="1" key="1">
    <citation type="submission" date="2019-11" db="EMBL/GenBank/DDBJ databases">
        <title>Nori genome reveals adaptations in red seaweeds to the harsh intertidal environment.</title>
        <authorList>
            <person name="Wang D."/>
            <person name="Mao Y."/>
        </authorList>
    </citation>
    <scope>NUCLEOTIDE SEQUENCE</scope>
    <source>
        <tissue evidence="1">Gametophyte</tissue>
    </source>
</reference>
<gene>
    <name evidence="1" type="ORF">I4F81_002813</name>
</gene>
<dbReference type="Proteomes" id="UP000798662">
    <property type="component" value="Chromosome 1"/>
</dbReference>